<feature type="region of interest" description="Disordered" evidence="1">
    <location>
        <begin position="193"/>
        <end position="276"/>
    </location>
</feature>
<proteinExistence type="predicted"/>
<keyword evidence="3" id="KW-1185">Reference proteome</keyword>
<dbReference type="AlphaFoldDB" id="A0A8S0PB32"/>
<feature type="compositionally biased region" description="Basic and acidic residues" evidence="1">
    <location>
        <begin position="193"/>
        <end position="216"/>
    </location>
</feature>
<organism evidence="2 3">
    <name type="scientific">Olea europaea subsp. europaea</name>
    <dbReference type="NCBI Taxonomy" id="158383"/>
    <lineage>
        <taxon>Eukaryota</taxon>
        <taxon>Viridiplantae</taxon>
        <taxon>Streptophyta</taxon>
        <taxon>Embryophyta</taxon>
        <taxon>Tracheophyta</taxon>
        <taxon>Spermatophyta</taxon>
        <taxon>Magnoliopsida</taxon>
        <taxon>eudicotyledons</taxon>
        <taxon>Gunneridae</taxon>
        <taxon>Pentapetalae</taxon>
        <taxon>asterids</taxon>
        <taxon>lamiids</taxon>
        <taxon>Lamiales</taxon>
        <taxon>Oleaceae</taxon>
        <taxon>Oleeae</taxon>
        <taxon>Olea</taxon>
    </lineage>
</organism>
<dbReference type="Gramene" id="OE9A056139T1">
    <property type="protein sequence ID" value="OE9A056139C1"/>
    <property type="gene ID" value="OE9A056139"/>
</dbReference>
<reference evidence="2 3" key="1">
    <citation type="submission" date="2019-12" db="EMBL/GenBank/DDBJ databases">
        <authorList>
            <person name="Alioto T."/>
            <person name="Alioto T."/>
            <person name="Gomez Garrido J."/>
        </authorList>
    </citation>
    <scope>NUCLEOTIDE SEQUENCE [LARGE SCALE GENOMIC DNA]</scope>
</reference>
<feature type="compositionally biased region" description="Polar residues" evidence="1">
    <location>
        <begin position="217"/>
        <end position="231"/>
    </location>
</feature>
<dbReference type="EMBL" id="CACTIH010000032">
    <property type="protein sequence ID" value="CAA2938162.1"/>
    <property type="molecule type" value="Genomic_DNA"/>
</dbReference>
<dbReference type="Proteomes" id="UP000594638">
    <property type="component" value="Unassembled WGS sequence"/>
</dbReference>
<protein>
    <submittedName>
        <fullName evidence="2">Uncharacterized protein</fullName>
    </submittedName>
</protein>
<sequence length="291" mass="32388">MKISSLRNQLIMMPSPTLESLIHLGAFISAIAVSMTLRSSLLASENATTCLQRLLNIPDDVNLFKLIEKAKSLQNLAVDANNSVSMLFHHGLHEESKLGITRTHSLSLDSISPRTPLSIVHESYWEEKWRVFHKEENKQRVVGKQVPNCRKGWSEKVKLRLSRTESDPSPSKEKFVRRSHAAAWLDENADITRHDEDFGHEDPVEVNRQDDTHKSGSAESEESPFNFSDSPSPIHGVNDPENESERSSIGSNLSIDENDAESSDAGSCGTNPECSYLPVSNTLEVITLKCA</sequence>
<accession>A0A8S0PB32</accession>
<gene>
    <name evidence="2" type="ORF">OLEA9_A056139</name>
</gene>
<evidence type="ECO:0000313" key="2">
    <source>
        <dbReference type="EMBL" id="CAA2938162.1"/>
    </source>
</evidence>
<name>A0A8S0PB32_OLEEU</name>
<dbReference type="OrthoDB" id="27140at2759"/>
<comment type="caution">
    <text evidence="2">The sequence shown here is derived from an EMBL/GenBank/DDBJ whole genome shotgun (WGS) entry which is preliminary data.</text>
</comment>
<evidence type="ECO:0000256" key="1">
    <source>
        <dbReference type="SAM" id="MobiDB-lite"/>
    </source>
</evidence>
<feature type="compositionally biased region" description="Polar residues" evidence="1">
    <location>
        <begin position="264"/>
        <end position="276"/>
    </location>
</feature>
<evidence type="ECO:0000313" key="3">
    <source>
        <dbReference type="Proteomes" id="UP000594638"/>
    </source>
</evidence>